<dbReference type="EMBL" id="JACMSC010000013">
    <property type="protein sequence ID" value="KAG6493481.1"/>
    <property type="molecule type" value="Genomic_DNA"/>
</dbReference>
<gene>
    <name evidence="2" type="ORF">ZIOFF_048468</name>
</gene>
<name>A0A8J5FQP0_ZINOF</name>
<evidence type="ECO:0000313" key="3">
    <source>
        <dbReference type="Proteomes" id="UP000734854"/>
    </source>
</evidence>
<evidence type="ECO:0000256" key="1">
    <source>
        <dbReference type="SAM" id="MobiDB-lite"/>
    </source>
</evidence>
<comment type="caution">
    <text evidence="2">The sequence shown here is derived from an EMBL/GenBank/DDBJ whole genome shotgun (WGS) entry which is preliminary data.</text>
</comment>
<feature type="compositionally biased region" description="Low complexity" evidence="1">
    <location>
        <begin position="88"/>
        <end position="109"/>
    </location>
</feature>
<feature type="region of interest" description="Disordered" evidence="1">
    <location>
        <begin position="70"/>
        <end position="111"/>
    </location>
</feature>
<dbReference type="Proteomes" id="UP000734854">
    <property type="component" value="Unassembled WGS sequence"/>
</dbReference>
<reference evidence="2 3" key="1">
    <citation type="submission" date="2020-08" db="EMBL/GenBank/DDBJ databases">
        <title>Plant Genome Project.</title>
        <authorList>
            <person name="Zhang R.-G."/>
        </authorList>
    </citation>
    <scope>NUCLEOTIDE SEQUENCE [LARGE SCALE GENOMIC DNA]</scope>
    <source>
        <tissue evidence="2">Rhizome</tissue>
    </source>
</reference>
<feature type="compositionally biased region" description="Basic and acidic residues" evidence="1">
    <location>
        <begin position="70"/>
        <end position="79"/>
    </location>
</feature>
<protein>
    <submittedName>
        <fullName evidence="2">Uncharacterized protein</fullName>
    </submittedName>
</protein>
<sequence>MPSAVPCLSDHRRQRSTFLLLRYLLLPRIMVRDDDGPIGRRIKDAFLANGKPVVLEKLRIFAEAMAKGVSAKDELDAKKPPSATVPLPAAGGRAPAASPVNNAAAAAPLKAKKKKMKKNKEGFKNISLTEKFYCRARDIYEILMENIFSEQRED</sequence>
<keyword evidence="3" id="KW-1185">Reference proteome</keyword>
<accession>A0A8J5FQP0</accession>
<evidence type="ECO:0000313" key="2">
    <source>
        <dbReference type="EMBL" id="KAG6493481.1"/>
    </source>
</evidence>
<proteinExistence type="predicted"/>
<dbReference type="AlphaFoldDB" id="A0A8J5FQP0"/>
<organism evidence="2 3">
    <name type="scientific">Zingiber officinale</name>
    <name type="common">Ginger</name>
    <name type="synonym">Amomum zingiber</name>
    <dbReference type="NCBI Taxonomy" id="94328"/>
    <lineage>
        <taxon>Eukaryota</taxon>
        <taxon>Viridiplantae</taxon>
        <taxon>Streptophyta</taxon>
        <taxon>Embryophyta</taxon>
        <taxon>Tracheophyta</taxon>
        <taxon>Spermatophyta</taxon>
        <taxon>Magnoliopsida</taxon>
        <taxon>Liliopsida</taxon>
        <taxon>Zingiberales</taxon>
        <taxon>Zingiberaceae</taxon>
        <taxon>Zingiber</taxon>
    </lineage>
</organism>